<sequence>MSEQKYYGIADAKGVESFIPYKNLAKDNFPYVMRANSNRHRHAVYYLVTIDTVDANIVNALIDTEEYEKALKIIKKRAITIGFPEKYSRQYQNSWELIPNPKLDPY</sequence>
<name>A0A381WP06_9ZZZZ</name>
<organism evidence="1">
    <name type="scientific">marine metagenome</name>
    <dbReference type="NCBI Taxonomy" id="408172"/>
    <lineage>
        <taxon>unclassified sequences</taxon>
        <taxon>metagenomes</taxon>
        <taxon>ecological metagenomes</taxon>
    </lineage>
</organism>
<proteinExistence type="predicted"/>
<accession>A0A381WP06</accession>
<dbReference type="EMBL" id="UINC01012411">
    <property type="protein sequence ID" value="SVA54215.1"/>
    <property type="molecule type" value="Genomic_DNA"/>
</dbReference>
<dbReference type="AlphaFoldDB" id="A0A381WP06"/>
<gene>
    <name evidence="1" type="ORF">METZ01_LOCUS107069</name>
</gene>
<reference evidence="1" key="1">
    <citation type="submission" date="2018-05" db="EMBL/GenBank/DDBJ databases">
        <authorList>
            <person name="Lanie J.A."/>
            <person name="Ng W.-L."/>
            <person name="Kazmierczak K.M."/>
            <person name="Andrzejewski T.M."/>
            <person name="Davidsen T.M."/>
            <person name="Wayne K.J."/>
            <person name="Tettelin H."/>
            <person name="Glass J.I."/>
            <person name="Rusch D."/>
            <person name="Podicherti R."/>
            <person name="Tsui H.-C.T."/>
            <person name="Winkler M.E."/>
        </authorList>
    </citation>
    <scope>NUCLEOTIDE SEQUENCE</scope>
</reference>
<protein>
    <submittedName>
        <fullName evidence="1">Uncharacterized protein</fullName>
    </submittedName>
</protein>
<evidence type="ECO:0000313" key="1">
    <source>
        <dbReference type="EMBL" id="SVA54215.1"/>
    </source>
</evidence>